<accession>A0AAW2ZJT7</accession>
<proteinExistence type="predicted"/>
<dbReference type="SUPFAM" id="SSF54909">
    <property type="entry name" value="Dimeric alpha+beta barrel"/>
    <property type="match status" value="1"/>
</dbReference>
<dbReference type="Proteomes" id="UP001431209">
    <property type="component" value="Unassembled WGS sequence"/>
</dbReference>
<protein>
    <submittedName>
        <fullName evidence="1">ATP-dependent helicase/nuclease subunit A</fullName>
    </submittedName>
</protein>
<keyword evidence="1" id="KW-0547">Nucleotide-binding</keyword>
<organism evidence="1 2">
    <name type="scientific">Acrasis kona</name>
    <dbReference type="NCBI Taxonomy" id="1008807"/>
    <lineage>
        <taxon>Eukaryota</taxon>
        <taxon>Discoba</taxon>
        <taxon>Heterolobosea</taxon>
        <taxon>Tetramitia</taxon>
        <taxon>Eutetramitia</taxon>
        <taxon>Acrasidae</taxon>
        <taxon>Acrasis</taxon>
    </lineage>
</organism>
<evidence type="ECO:0000313" key="1">
    <source>
        <dbReference type="EMBL" id="KAL0488976.1"/>
    </source>
</evidence>
<dbReference type="InterPro" id="IPR011008">
    <property type="entry name" value="Dimeric_a/b-barrel"/>
</dbReference>
<comment type="caution">
    <text evidence="1">The sequence shown here is derived from an EMBL/GenBank/DDBJ whole genome shotgun (WGS) entry which is preliminary data.</text>
</comment>
<keyword evidence="1" id="KW-0347">Helicase</keyword>
<gene>
    <name evidence="1" type="ORF">AKO1_013459</name>
</gene>
<evidence type="ECO:0000313" key="2">
    <source>
        <dbReference type="Proteomes" id="UP001431209"/>
    </source>
</evidence>
<dbReference type="EMBL" id="JAOPGA020001503">
    <property type="protein sequence ID" value="KAL0488976.1"/>
    <property type="molecule type" value="Genomic_DNA"/>
</dbReference>
<sequence>MSKPVIEPTKILALNLLDIEDAKEYKKYIDYAKESVIQHGGRTLLAGRYKPQNKVPVLGKGIEPRQIMMIVEWNSLDHLQNYVKHLEEQKDISKRRGIKNFIWHMYEEINDLPLFLSML</sequence>
<dbReference type="AlphaFoldDB" id="A0AAW2ZJT7"/>
<name>A0AAW2ZJT7_9EUKA</name>
<dbReference type="GO" id="GO:0004386">
    <property type="term" value="F:helicase activity"/>
    <property type="evidence" value="ECO:0007669"/>
    <property type="project" value="UniProtKB-KW"/>
</dbReference>
<reference evidence="1 2" key="1">
    <citation type="submission" date="2024-03" db="EMBL/GenBank/DDBJ databases">
        <title>The Acrasis kona genome and developmental transcriptomes reveal deep origins of eukaryotic multicellular pathways.</title>
        <authorList>
            <person name="Sheikh S."/>
            <person name="Fu C.-J."/>
            <person name="Brown M.W."/>
            <person name="Baldauf S.L."/>
        </authorList>
    </citation>
    <scope>NUCLEOTIDE SEQUENCE [LARGE SCALE GENOMIC DNA]</scope>
    <source>
        <strain evidence="1 2">ATCC MYA-3509</strain>
    </source>
</reference>
<keyword evidence="1" id="KW-0378">Hydrolase</keyword>
<keyword evidence="1" id="KW-0067">ATP-binding</keyword>
<keyword evidence="2" id="KW-1185">Reference proteome</keyword>
<dbReference type="Gene3D" id="3.30.70.100">
    <property type="match status" value="1"/>
</dbReference>